<evidence type="ECO:0000256" key="3">
    <source>
        <dbReference type="ARBA" id="ARBA00022750"/>
    </source>
</evidence>
<feature type="region of interest" description="Disordered" evidence="5">
    <location>
        <begin position="208"/>
        <end position="259"/>
    </location>
</feature>
<evidence type="ECO:0000256" key="5">
    <source>
        <dbReference type="SAM" id="MobiDB-lite"/>
    </source>
</evidence>
<keyword evidence="2 6" id="KW-0645">Protease</keyword>
<evidence type="ECO:0000313" key="6">
    <source>
        <dbReference type="EMBL" id="MBO8187796.1"/>
    </source>
</evidence>
<dbReference type="Pfam" id="PF01750">
    <property type="entry name" value="HycI"/>
    <property type="match status" value="1"/>
</dbReference>
<keyword evidence="4" id="KW-0378">Hydrolase</keyword>
<dbReference type="GO" id="GO:0008233">
    <property type="term" value="F:peptidase activity"/>
    <property type="evidence" value="ECO:0007669"/>
    <property type="project" value="UniProtKB-KW"/>
</dbReference>
<protein>
    <submittedName>
        <fullName evidence="6">Hydrogenase maturation protease</fullName>
    </submittedName>
</protein>
<dbReference type="NCBIfam" id="TIGR00072">
    <property type="entry name" value="hydrog_prot"/>
    <property type="match status" value="1"/>
</dbReference>
<name>A0ABS3WXE1_9ACTN</name>
<accession>A0ABS3WXE1</accession>
<proteinExistence type="inferred from homology"/>
<dbReference type="EMBL" id="JAFFZN010000019">
    <property type="protein sequence ID" value="MBO8187796.1"/>
    <property type="molecule type" value="Genomic_DNA"/>
</dbReference>
<dbReference type="Proteomes" id="UP001518976">
    <property type="component" value="Unassembled WGS sequence"/>
</dbReference>
<evidence type="ECO:0000256" key="4">
    <source>
        <dbReference type="ARBA" id="ARBA00022801"/>
    </source>
</evidence>
<keyword evidence="7" id="KW-1185">Reference proteome</keyword>
<dbReference type="GO" id="GO:0006508">
    <property type="term" value="P:proteolysis"/>
    <property type="evidence" value="ECO:0007669"/>
    <property type="project" value="UniProtKB-KW"/>
</dbReference>
<gene>
    <name evidence="6" type="ORF">JW592_20355</name>
</gene>
<dbReference type="CDD" id="cd00518">
    <property type="entry name" value="H2MP"/>
    <property type="match status" value="1"/>
</dbReference>
<dbReference type="PANTHER" id="PTHR30302">
    <property type="entry name" value="HYDROGENASE 1 MATURATION PROTEASE"/>
    <property type="match status" value="1"/>
</dbReference>
<dbReference type="InterPro" id="IPR023430">
    <property type="entry name" value="Pept_HybD-like_dom_sf"/>
</dbReference>
<reference evidence="6 7" key="1">
    <citation type="submission" date="2021-02" db="EMBL/GenBank/DDBJ databases">
        <title>Streptomyces spirodelae sp. nov., isolated from duckweed.</title>
        <authorList>
            <person name="Saimee Y."/>
            <person name="Duangmal K."/>
        </authorList>
    </citation>
    <scope>NUCLEOTIDE SEQUENCE [LARGE SCALE GENOMIC DNA]</scope>
    <source>
        <strain evidence="6 7">DW4-2</strain>
    </source>
</reference>
<sequence>MSARITVVGVGNVHRRDDGVGPAVIARLARHAEEGTLPASVGLQVSDGEPARLLALWERADSVIVVDAVRTSRPVPGRVHRLEADDVVPQCEAGASSPSSHGLGLGAALRLARALGRLPRHLVVYGVEAADTGLGTGLTTRTAEAVGPLADRIMREIRGHRLRASPVPDGESVSNSLRVSADTARTASSSAGIDVLPGSAPMRFRERAAREGRVRPLTRSVDTTGSGPGPLLTWKRTTRASRTEGDSTQQAAPGGWDDA</sequence>
<keyword evidence="3" id="KW-0064">Aspartyl protease</keyword>
<dbReference type="InterPro" id="IPR000671">
    <property type="entry name" value="Peptidase_A31"/>
</dbReference>
<organism evidence="6 7">
    <name type="scientific">Streptomyces spirodelae</name>
    <dbReference type="NCBI Taxonomy" id="2812904"/>
    <lineage>
        <taxon>Bacteria</taxon>
        <taxon>Bacillati</taxon>
        <taxon>Actinomycetota</taxon>
        <taxon>Actinomycetes</taxon>
        <taxon>Kitasatosporales</taxon>
        <taxon>Streptomycetaceae</taxon>
        <taxon>Streptomyces</taxon>
    </lineage>
</organism>
<dbReference type="SUPFAM" id="SSF53163">
    <property type="entry name" value="HybD-like"/>
    <property type="match status" value="1"/>
</dbReference>
<evidence type="ECO:0000256" key="2">
    <source>
        <dbReference type="ARBA" id="ARBA00022670"/>
    </source>
</evidence>
<evidence type="ECO:0000313" key="7">
    <source>
        <dbReference type="Proteomes" id="UP001518976"/>
    </source>
</evidence>
<dbReference type="Gene3D" id="3.40.50.1450">
    <property type="entry name" value="HybD-like"/>
    <property type="match status" value="1"/>
</dbReference>
<comment type="similarity">
    <text evidence="1">Belongs to the peptidase A31 family.</text>
</comment>
<dbReference type="PRINTS" id="PR00446">
    <property type="entry name" value="HYDRGNUPTAKE"/>
</dbReference>
<evidence type="ECO:0000256" key="1">
    <source>
        <dbReference type="ARBA" id="ARBA00006814"/>
    </source>
</evidence>
<dbReference type="PANTHER" id="PTHR30302:SF1">
    <property type="entry name" value="HYDROGENASE 2 MATURATION PROTEASE"/>
    <property type="match status" value="1"/>
</dbReference>
<comment type="caution">
    <text evidence="6">The sequence shown here is derived from an EMBL/GenBank/DDBJ whole genome shotgun (WGS) entry which is preliminary data.</text>
</comment>